<dbReference type="Proteomes" id="UP000288805">
    <property type="component" value="Unassembled WGS sequence"/>
</dbReference>
<comment type="caution">
    <text evidence="1">The sequence shown here is derived from an EMBL/GenBank/DDBJ whole genome shotgun (WGS) entry which is preliminary data.</text>
</comment>
<sequence>MWSRNVEEHSSICRSVEPPAIAAVLHGDSRSVYCSQSVVQIFSTIPWFNKDTGFPLTERDRLGLRGLLPPRVISFEHQYARFSKTPYLLF</sequence>
<protein>
    <submittedName>
        <fullName evidence="1">NAD-dependent malic enzyme 59 kDa isoform, mitochondrial</fullName>
    </submittedName>
</protein>
<organism evidence="1 2">
    <name type="scientific">Vitis vinifera</name>
    <name type="common">Grape</name>
    <dbReference type="NCBI Taxonomy" id="29760"/>
    <lineage>
        <taxon>Eukaryota</taxon>
        <taxon>Viridiplantae</taxon>
        <taxon>Streptophyta</taxon>
        <taxon>Embryophyta</taxon>
        <taxon>Tracheophyta</taxon>
        <taxon>Spermatophyta</taxon>
        <taxon>Magnoliopsida</taxon>
        <taxon>eudicotyledons</taxon>
        <taxon>Gunneridae</taxon>
        <taxon>Pentapetalae</taxon>
        <taxon>rosids</taxon>
        <taxon>Vitales</taxon>
        <taxon>Vitaceae</taxon>
        <taxon>Viteae</taxon>
        <taxon>Vitis</taxon>
    </lineage>
</organism>
<reference evidence="1 2" key="1">
    <citation type="journal article" date="2018" name="PLoS Genet.">
        <title>Population sequencing reveals clonal diversity and ancestral inbreeding in the grapevine cultivar Chardonnay.</title>
        <authorList>
            <person name="Roach M.J."/>
            <person name="Johnson D.L."/>
            <person name="Bohlmann J."/>
            <person name="van Vuuren H.J."/>
            <person name="Jones S.J."/>
            <person name="Pretorius I.S."/>
            <person name="Schmidt S.A."/>
            <person name="Borneman A.R."/>
        </authorList>
    </citation>
    <scope>NUCLEOTIDE SEQUENCE [LARGE SCALE GENOMIC DNA]</scope>
    <source>
        <strain evidence="2">cv. Chardonnay</strain>
        <tissue evidence="1">Leaf</tissue>
    </source>
</reference>
<dbReference type="AlphaFoldDB" id="A0A438CXG5"/>
<gene>
    <name evidence="1" type="primary">MAON_0</name>
    <name evidence="1" type="ORF">CK203_084949</name>
</gene>
<evidence type="ECO:0000313" key="2">
    <source>
        <dbReference type="Proteomes" id="UP000288805"/>
    </source>
</evidence>
<dbReference type="EMBL" id="QGNW01001932">
    <property type="protein sequence ID" value="RVW27894.1"/>
    <property type="molecule type" value="Genomic_DNA"/>
</dbReference>
<dbReference type="Gene3D" id="1.20.1370.30">
    <property type="match status" value="1"/>
</dbReference>
<proteinExistence type="predicted"/>
<dbReference type="InterPro" id="IPR046346">
    <property type="entry name" value="Aminoacid_DH-like_N_sf"/>
</dbReference>
<dbReference type="SUPFAM" id="SSF53223">
    <property type="entry name" value="Aminoacid dehydrogenase-like, N-terminal domain"/>
    <property type="match status" value="1"/>
</dbReference>
<accession>A0A438CXG5</accession>
<name>A0A438CXG5_VITVI</name>
<evidence type="ECO:0000313" key="1">
    <source>
        <dbReference type="EMBL" id="RVW27894.1"/>
    </source>
</evidence>